<accession>A0A396GGI1</accession>
<dbReference type="EMBL" id="PSQE01000008">
    <property type="protein sequence ID" value="RHN40366.1"/>
    <property type="molecule type" value="Genomic_DNA"/>
</dbReference>
<dbReference type="CDD" id="cd22157">
    <property type="entry name" value="F-box_AtFBW1-like"/>
    <property type="match status" value="1"/>
</dbReference>
<protein>
    <submittedName>
        <fullName evidence="2">Putative F-box domain, galactose oxidase/kelch, beta-propeller, F-box associated interaction</fullName>
    </submittedName>
</protein>
<dbReference type="PANTHER" id="PTHR31672">
    <property type="entry name" value="BNACNNG10540D PROTEIN"/>
    <property type="match status" value="1"/>
</dbReference>
<dbReference type="PANTHER" id="PTHR31672:SF13">
    <property type="entry name" value="F-BOX PROTEIN CPR30-LIKE"/>
    <property type="match status" value="1"/>
</dbReference>
<dbReference type="Proteomes" id="UP000265566">
    <property type="component" value="Chromosome 8"/>
</dbReference>
<dbReference type="InterPro" id="IPR011043">
    <property type="entry name" value="Gal_Oxase/kelch_b-propeller"/>
</dbReference>
<dbReference type="InterPro" id="IPR017451">
    <property type="entry name" value="F-box-assoc_interact_dom"/>
</dbReference>
<dbReference type="Pfam" id="PF00646">
    <property type="entry name" value="F-box"/>
    <property type="match status" value="1"/>
</dbReference>
<dbReference type="InterPro" id="IPR006527">
    <property type="entry name" value="F-box-assoc_dom_typ1"/>
</dbReference>
<feature type="domain" description="F-box" evidence="1">
    <location>
        <begin position="18"/>
        <end position="68"/>
    </location>
</feature>
<sequence length="383" mass="44654">MKKRNQSRRGSKRTEKKKDPLPYLSHELIVQILERLPVKSLIRFKCVCKSWFSLISDPYFANSHFQITAATHTRRILCIGHLPHSIDLAASLDDYSTSASLNVDFLHPQNHSDFEIKGSCRGFVLLNYYSILYLWNPSTGFHRKVPLSPIGLKLDAEYFYSFGYDQLKDDYLVVLMSYDPALDNIYSCLEFFSLRDNVWKEMDCPYCPYRSNFDEMPKAGCLYNGAIHWLAFHRDFPWRDNFIVAFDLNERKLFEMPPPDDFEHDAGDCGLWVFGEFFSLWSTDYPNDSFEIWVMKEYKVNSSWTKILVLNIDDDPTLYFYPLCRTKSGDIIGINVGVELVKYDDNGQLLERSPHWESLWGVRSQVAMYTESLLSLPGDNEQA</sequence>
<dbReference type="NCBIfam" id="TIGR01640">
    <property type="entry name" value="F_box_assoc_1"/>
    <property type="match status" value="1"/>
</dbReference>
<name>A0A396GGI1_MEDTR</name>
<dbReference type="SUPFAM" id="SSF50965">
    <property type="entry name" value="Galactose oxidase, central domain"/>
    <property type="match status" value="1"/>
</dbReference>
<dbReference type="Gramene" id="rna46513">
    <property type="protein sequence ID" value="RHN40366.1"/>
    <property type="gene ID" value="gene46513"/>
</dbReference>
<evidence type="ECO:0000259" key="1">
    <source>
        <dbReference type="PROSITE" id="PS50181"/>
    </source>
</evidence>
<organism evidence="2">
    <name type="scientific">Medicago truncatula</name>
    <name type="common">Barrel medic</name>
    <name type="synonym">Medicago tribuloides</name>
    <dbReference type="NCBI Taxonomy" id="3880"/>
    <lineage>
        <taxon>Eukaryota</taxon>
        <taxon>Viridiplantae</taxon>
        <taxon>Streptophyta</taxon>
        <taxon>Embryophyta</taxon>
        <taxon>Tracheophyta</taxon>
        <taxon>Spermatophyta</taxon>
        <taxon>Magnoliopsida</taxon>
        <taxon>eudicotyledons</taxon>
        <taxon>Gunneridae</taxon>
        <taxon>Pentapetalae</taxon>
        <taxon>rosids</taxon>
        <taxon>fabids</taxon>
        <taxon>Fabales</taxon>
        <taxon>Fabaceae</taxon>
        <taxon>Papilionoideae</taxon>
        <taxon>50 kb inversion clade</taxon>
        <taxon>NPAAA clade</taxon>
        <taxon>Hologalegina</taxon>
        <taxon>IRL clade</taxon>
        <taxon>Trifolieae</taxon>
        <taxon>Medicago</taxon>
    </lineage>
</organism>
<comment type="caution">
    <text evidence="2">The sequence shown here is derived from an EMBL/GenBank/DDBJ whole genome shotgun (WGS) entry which is preliminary data.</text>
</comment>
<dbReference type="Pfam" id="PF07734">
    <property type="entry name" value="FBA_1"/>
    <property type="match status" value="1"/>
</dbReference>
<dbReference type="Gene3D" id="1.20.1280.50">
    <property type="match status" value="1"/>
</dbReference>
<dbReference type="PROSITE" id="PS50181">
    <property type="entry name" value="FBOX"/>
    <property type="match status" value="1"/>
</dbReference>
<dbReference type="InterPro" id="IPR050796">
    <property type="entry name" value="SCF_F-box_component"/>
</dbReference>
<gene>
    <name evidence="2" type="ORF">MtrunA17_Chr8g0353991</name>
</gene>
<dbReference type="InterPro" id="IPR001810">
    <property type="entry name" value="F-box_dom"/>
</dbReference>
<dbReference type="AlphaFoldDB" id="A0A396GGI1"/>
<dbReference type="InterPro" id="IPR036047">
    <property type="entry name" value="F-box-like_dom_sf"/>
</dbReference>
<dbReference type="SUPFAM" id="SSF81383">
    <property type="entry name" value="F-box domain"/>
    <property type="match status" value="1"/>
</dbReference>
<proteinExistence type="predicted"/>
<dbReference type="OrthoDB" id="591557at2759"/>
<evidence type="ECO:0000313" key="2">
    <source>
        <dbReference type="EMBL" id="RHN40366.1"/>
    </source>
</evidence>
<dbReference type="SMART" id="SM00256">
    <property type="entry name" value="FBOX"/>
    <property type="match status" value="1"/>
</dbReference>
<reference evidence="2" key="1">
    <citation type="journal article" date="2018" name="Nat. Plants">
        <title>Whole-genome landscape of Medicago truncatula symbiotic genes.</title>
        <authorList>
            <person name="Pecrix Y."/>
            <person name="Gamas P."/>
            <person name="Carrere S."/>
        </authorList>
    </citation>
    <scope>NUCLEOTIDE SEQUENCE</scope>
    <source>
        <tissue evidence="2">Leaves</tissue>
    </source>
</reference>